<dbReference type="SUPFAM" id="SSF48264">
    <property type="entry name" value="Cytochrome P450"/>
    <property type="match status" value="1"/>
</dbReference>
<dbReference type="InterPro" id="IPR036396">
    <property type="entry name" value="Cyt_P450_sf"/>
</dbReference>
<comment type="caution">
    <text evidence="2">The sequence shown here is derived from an EMBL/GenBank/DDBJ whole genome shotgun (WGS) entry which is preliminary data.</text>
</comment>
<feature type="non-terminal residue" evidence="2">
    <location>
        <position position="1"/>
    </location>
</feature>
<dbReference type="GO" id="GO:0004497">
    <property type="term" value="F:monooxygenase activity"/>
    <property type="evidence" value="ECO:0007669"/>
    <property type="project" value="InterPro"/>
</dbReference>
<reference evidence="2 3" key="1">
    <citation type="journal article" date="2019" name="Sci. Rep.">
        <title>A high-quality genome of Eragrostis curvula grass provides insights into Poaceae evolution and supports new strategies to enhance forage quality.</title>
        <authorList>
            <person name="Carballo J."/>
            <person name="Santos B.A.C.M."/>
            <person name="Zappacosta D."/>
            <person name="Garbus I."/>
            <person name="Selva J.P."/>
            <person name="Gallo C.A."/>
            <person name="Diaz A."/>
            <person name="Albertini E."/>
            <person name="Caccamo M."/>
            <person name="Echenique V."/>
        </authorList>
    </citation>
    <scope>NUCLEOTIDE SEQUENCE [LARGE SCALE GENOMIC DNA]</scope>
    <source>
        <strain evidence="3">cv. Victoria</strain>
        <tissue evidence="2">Leaf</tissue>
    </source>
</reference>
<dbReference type="Proteomes" id="UP000324897">
    <property type="component" value="Chromosome 6"/>
</dbReference>
<evidence type="ECO:0000313" key="2">
    <source>
        <dbReference type="EMBL" id="TVU51419.1"/>
    </source>
</evidence>
<dbReference type="InterPro" id="IPR002401">
    <property type="entry name" value="Cyt_P450_E_grp-I"/>
</dbReference>
<dbReference type="GO" id="GO:0020037">
    <property type="term" value="F:heme binding"/>
    <property type="evidence" value="ECO:0007669"/>
    <property type="project" value="InterPro"/>
</dbReference>
<proteinExistence type="inferred from homology"/>
<dbReference type="PANTHER" id="PTHR47950">
    <property type="entry name" value="CYTOCHROME P450, FAMILY 76, SUBFAMILY C, POLYPEPTIDE 5-RELATED"/>
    <property type="match status" value="1"/>
</dbReference>
<name>A0A5J9WT55_9POAL</name>
<gene>
    <name evidence="2" type="ORF">EJB05_02850</name>
</gene>
<accession>A0A5J9WT55</accession>
<evidence type="ECO:0008006" key="4">
    <source>
        <dbReference type="Google" id="ProtNLM"/>
    </source>
</evidence>
<dbReference type="InterPro" id="IPR001128">
    <property type="entry name" value="Cyt_P450"/>
</dbReference>
<dbReference type="AlphaFoldDB" id="A0A5J9WT55"/>
<protein>
    <recommendedName>
        <fullName evidence="4">Cytochrome P450</fullName>
    </recommendedName>
</protein>
<dbReference type="Gene3D" id="1.10.630.10">
    <property type="entry name" value="Cytochrome P450"/>
    <property type="match status" value="1"/>
</dbReference>
<dbReference type="OrthoDB" id="682272at2759"/>
<dbReference type="PRINTS" id="PR00463">
    <property type="entry name" value="EP450I"/>
</dbReference>
<keyword evidence="3" id="KW-1185">Reference proteome</keyword>
<dbReference type="GO" id="GO:0016705">
    <property type="term" value="F:oxidoreductase activity, acting on paired donors, with incorporation or reduction of molecular oxygen"/>
    <property type="evidence" value="ECO:0007669"/>
    <property type="project" value="InterPro"/>
</dbReference>
<evidence type="ECO:0000256" key="1">
    <source>
        <dbReference type="ARBA" id="ARBA00010617"/>
    </source>
</evidence>
<evidence type="ECO:0000313" key="3">
    <source>
        <dbReference type="Proteomes" id="UP000324897"/>
    </source>
</evidence>
<dbReference type="Pfam" id="PF00067">
    <property type="entry name" value="p450"/>
    <property type="match status" value="1"/>
</dbReference>
<dbReference type="GO" id="GO:0005506">
    <property type="term" value="F:iron ion binding"/>
    <property type="evidence" value="ECO:0007669"/>
    <property type="project" value="InterPro"/>
</dbReference>
<sequence>MSVRLGVVHFVVVSATDAAQEILQKHNADLAGRPTVDAWRANGHIANSMIISQADAKWRALRKLCATELFSPARLNAMRLLRQQMVQELVGHISERAARGEAFAVHDPAFTASMNTLSRAIFSVDLDSGPAVRDLKDMVKEATVLAMAPNVSDFFPAIAAADPQGLRRKMAPLVATAYQIMDQQVEQRLRAREAGEPRKNDMLDVRQEGSVIDRNAIKGLFTDLFVAGVDTSTTTIE</sequence>
<organism evidence="2 3">
    <name type="scientific">Eragrostis curvula</name>
    <name type="common">weeping love grass</name>
    <dbReference type="NCBI Taxonomy" id="38414"/>
    <lineage>
        <taxon>Eukaryota</taxon>
        <taxon>Viridiplantae</taxon>
        <taxon>Streptophyta</taxon>
        <taxon>Embryophyta</taxon>
        <taxon>Tracheophyta</taxon>
        <taxon>Spermatophyta</taxon>
        <taxon>Magnoliopsida</taxon>
        <taxon>Liliopsida</taxon>
        <taxon>Poales</taxon>
        <taxon>Poaceae</taxon>
        <taxon>PACMAD clade</taxon>
        <taxon>Chloridoideae</taxon>
        <taxon>Eragrostideae</taxon>
        <taxon>Eragrostidinae</taxon>
        <taxon>Eragrostis</taxon>
    </lineage>
</organism>
<dbReference type="Gramene" id="TVU51419">
    <property type="protein sequence ID" value="TVU51419"/>
    <property type="gene ID" value="EJB05_02850"/>
</dbReference>
<dbReference type="EMBL" id="RWGY01000002">
    <property type="protein sequence ID" value="TVU51419.1"/>
    <property type="molecule type" value="Genomic_DNA"/>
</dbReference>
<comment type="similarity">
    <text evidence="1">Belongs to the cytochrome P450 family.</text>
</comment>
<dbReference type="PANTHER" id="PTHR47950:SF7">
    <property type="entry name" value="OS12G0196700 PROTEIN"/>
    <property type="match status" value="1"/>
</dbReference>